<dbReference type="STRING" id="55544.A0A4D9DJ12"/>
<feature type="domain" description="MACPF" evidence="10">
    <location>
        <begin position="27"/>
        <end position="229"/>
    </location>
</feature>
<keyword evidence="7" id="KW-0472">Membrane</keyword>
<dbReference type="Pfam" id="PF01823">
    <property type="entry name" value="MACPF"/>
    <property type="match status" value="1"/>
</dbReference>
<sequence length="229" mass="25056">MPRSGAFIPLLLLFLLPGVSPYRYTGKAEVCDENMASVPAHNLVGEGIDITTLGRTGAYLVDTSLWRGPNGTCSLCRNPLQGGQLQRLPLAVVDWRVHSWCNRDLSSSVEESAVGVARAMGSDVNNDWKLELGLPDESPVLALGGSQSRLAGYAYQKELHDKYMFIRHEVSCVYYRLRLPQDPPLTPHFSRALSRLPPRYNSAAYRPFLATYGTHYISQAAVGGGACGS</sequence>
<evidence type="ECO:0000256" key="9">
    <source>
        <dbReference type="SAM" id="SignalP"/>
    </source>
</evidence>
<reference evidence="11 12" key="1">
    <citation type="submission" date="2019-04" db="EMBL/GenBank/DDBJ databases">
        <title>Draft genome of the big-headed turtle Platysternon megacephalum.</title>
        <authorList>
            <person name="Gong S."/>
        </authorList>
    </citation>
    <scope>NUCLEOTIDE SEQUENCE [LARGE SCALE GENOMIC DNA]</scope>
    <source>
        <strain evidence="11">DO16091913</strain>
        <tissue evidence="11">Muscle</tissue>
    </source>
</reference>
<evidence type="ECO:0000256" key="3">
    <source>
        <dbReference type="ARBA" id="ARBA00009214"/>
    </source>
</evidence>
<evidence type="ECO:0000256" key="5">
    <source>
        <dbReference type="ARBA" id="ARBA00022729"/>
    </source>
</evidence>
<dbReference type="InterPro" id="IPR020863">
    <property type="entry name" value="MACPF_CS"/>
</dbReference>
<dbReference type="GO" id="GO:0001913">
    <property type="term" value="P:T cell mediated cytotoxicity"/>
    <property type="evidence" value="ECO:0007669"/>
    <property type="project" value="TreeGrafter"/>
</dbReference>
<dbReference type="PROSITE" id="PS51412">
    <property type="entry name" value="MACPF_2"/>
    <property type="match status" value="1"/>
</dbReference>
<accession>A0A4D9DJ12</accession>
<dbReference type="EMBL" id="QXTE01000757">
    <property type="protein sequence ID" value="TFJ96167.1"/>
    <property type="molecule type" value="Genomic_DNA"/>
</dbReference>
<comment type="similarity">
    <text evidence="3">Belongs to the complement C6/C7/C8/C9 family.</text>
</comment>
<dbReference type="GO" id="GO:0051607">
    <property type="term" value="P:defense response to virus"/>
    <property type="evidence" value="ECO:0007669"/>
    <property type="project" value="TreeGrafter"/>
</dbReference>
<keyword evidence="5 9" id="KW-0732">Signal</keyword>
<evidence type="ECO:0000256" key="2">
    <source>
        <dbReference type="ARBA" id="ARBA00004613"/>
    </source>
</evidence>
<evidence type="ECO:0000256" key="6">
    <source>
        <dbReference type="ARBA" id="ARBA00022852"/>
    </source>
</evidence>
<feature type="chain" id="PRO_5020028500" evidence="9">
    <location>
        <begin position="22"/>
        <end position="229"/>
    </location>
</feature>
<keyword evidence="12" id="KW-1185">Reference proteome</keyword>
<dbReference type="InterPro" id="IPR020864">
    <property type="entry name" value="MACPF"/>
</dbReference>
<dbReference type="AlphaFoldDB" id="A0A4D9DJ12"/>
<dbReference type="GO" id="GO:0016020">
    <property type="term" value="C:membrane"/>
    <property type="evidence" value="ECO:0007669"/>
    <property type="project" value="UniProtKB-SubCell"/>
</dbReference>
<evidence type="ECO:0000259" key="10">
    <source>
        <dbReference type="PROSITE" id="PS51412"/>
    </source>
</evidence>
<evidence type="ECO:0000256" key="1">
    <source>
        <dbReference type="ARBA" id="ARBA00004370"/>
    </source>
</evidence>
<evidence type="ECO:0000256" key="7">
    <source>
        <dbReference type="ARBA" id="ARBA00023136"/>
    </source>
</evidence>
<keyword evidence="6" id="KW-0204">Cytolysis</keyword>
<evidence type="ECO:0000313" key="11">
    <source>
        <dbReference type="EMBL" id="TFJ96167.1"/>
    </source>
</evidence>
<protein>
    <submittedName>
        <fullName evidence="11">Perforin-1</fullName>
    </submittedName>
</protein>
<dbReference type="InterPro" id="IPR052784">
    <property type="entry name" value="Perforin-1_pore-forming"/>
</dbReference>
<dbReference type="GO" id="GO:0022829">
    <property type="term" value="F:wide pore channel activity"/>
    <property type="evidence" value="ECO:0007669"/>
    <property type="project" value="TreeGrafter"/>
</dbReference>
<name>A0A4D9DJ12_9SAUR</name>
<proteinExistence type="inferred from homology"/>
<organism evidence="11 12">
    <name type="scientific">Platysternon megacephalum</name>
    <name type="common">big-headed turtle</name>
    <dbReference type="NCBI Taxonomy" id="55544"/>
    <lineage>
        <taxon>Eukaryota</taxon>
        <taxon>Metazoa</taxon>
        <taxon>Chordata</taxon>
        <taxon>Craniata</taxon>
        <taxon>Vertebrata</taxon>
        <taxon>Euteleostomi</taxon>
        <taxon>Archelosauria</taxon>
        <taxon>Testudinata</taxon>
        <taxon>Testudines</taxon>
        <taxon>Cryptodira</taxon>
        <taxon>Durocryptodira</taxon>
        <taxon>Testudinoidea</taxon>
        <taxon>Platysternidae</taxon>
        <taxon>Platysternon</taxon>
    </lineage>
</organism>
<gene>
    <name evidence="11" type="ORF">DR999_PMT22064</name>
</gene>
<dbReference type="PROSITE" id="PS00279">
    <property type="entry name" value="MACPF_1"/>
    <property type="match status" value="1"/>
</dbReference>
<evidence type="ECO:0000313" key="12">
    <source>
        <dbReference type="Proteomes" id="UP000297703"/>
    </source>
</evidence>
<reference evidence="11 12" key="2">
    <citation type="submission" date="2019-04" db="EMBL/GenBank/DDBJ databases">
        <title>The genome sequence of big-headed turtle.</title>
        <authorList>
            <person name="Gong S."/>
        </authorList>
    </citation>
    <scope>NUCLEOTIDE SEQUENCE [LARGE SCALE GENOMIC DNA]</scope>
    <source>
        <strain evidence="11">DO16091913</strain>
        <tissue evidence="11">Muscle</tissue>
    </source>
</reference>
<dbReference type="OrthoDB" id="9428390at2759"/>
<keyword evidence="8" id="KW-1015">Disulfide bond</keyword>
<dbReference type="GO" id="GO:0005576">
    <property type="term" value="C:extracellular region"/>
    <property type="evidence" value="ECO:0007669"/>
    <property type="project" value="UniProtKB-SubCell"/>
</dbReference>
<dbReference type="GO" id="GO:0001771">
    <property type="term" value="P:immunological synapse formation"/>
    <property type="evidence" value="ECO:0007669"/>
    <property type="project" value="TreeGrafter"/>
</dbReference>
<dbReference type="Proteomes" id="UP000297703">
    <property type="component" value="Unassembled WGS sequence"/>
</dbReference>
<feature type="signal peptide" evidence="9">
    <location>
        <begin position="1"/>
        <end position="21"/>
    </location>
</feature>
<evidence type="ECO:0000256" key="8">
    <source>
        <dbReference type="ARBA" id="ARBA00023157"/>
    </source>
</evidence>
<dbReference type="PANTHER" id="PTHR46096:SF3">
    <property type="entry name" value="PERFORIN-1"/>
    <property type="match status" value="1"/>
</dbReference>
<comment type="caution">
    <text evidence="11">The sequence shown here is derived from an EMBL/GenBank/DDBJ whole genome shotgun (WGS) entry which is preliminary data.</text>
</comment>
<dbReference type="PANTHER" id="PTHR46096">
    <property type="entry name" value="PERFORIN-1"/>
    <property type="match status" value="1"/>
</dbReference>
<evidence type="ECO:0000256" key="4">
    <source>
        <dbReference type="ARBA" id="ARBA00022525"/>
    </source>
</evidence>
<keyword evidence="4" id="KW-0964">Secreted</keyword>
<comment type="subcellular location">
    <subcellularLocation>
        <location evidence="1">Membrane</location>
    </subcellularLocation>
    <subcellularLocation>
        <location evidence="2">Secreted</location>
    </subcellularLocation>
</comment>
<dbReference type="GO" id="GO:0031640">
    <property type="term" value="P:killing of cells of another organism"/>
    <property type="evidence" value="ECO:0007669"/>
    <property type="project" value="UniProtKB-KW"/>
</dbReference>